<dbReference type="STRING" id="50990.A0A4Y7PVW7"/>
<evidence type="ECO:0000313" key="3">
    <source>
        <dbReference type="Proteomes" id="UP000294933"/>
    </source>
</evidence>
<evidence type="ECO:0000313" key="2">
    <source>
        <dbReference type="EMBL" id="TDL19533.1"/>
    </source>
</evidence>
<dbReference type="Gene3D" id="3.30.40.10">
    <property type="entry name" value="Zinc/RING finger domain, C3HC4 (zinc finger)"/>
    <property type="match status" value="1"/>
</dbReference>
<dbReference type="VEuPathDB" id="FungiDB:BD410DRAFT_438266"/>
<dbReference type="InterPro" id="IPR013083">
    <property type="entry name" value="Znf_RING/FYVE/PHD"/>
</dbReference>
<accession>A0A4Y7PVW7</accession>
<dbReference type="OrthoDB" id="6105938at2759"/>
<name>A0A4Y7PVW7_9AGAM</name>
<evidence type="ECO:0008006" key="4">
    <source>
        <dbReference type="Google" id="ProtNLM"/>
    </source>
</evidence>
<feature type="compositionally biased region" description="Low complexity" evidence="1">
    <location>
        <begin position="338"/>
        <end position="352"/>
    </location>
</feature>
<keyword evidence="3" id="KW-1185">Reference proteome</keyword>
<reference evidence="2 3" key="1">
    <citation type="submission" date="2018-06" db="EMBL/GenBank/DDBJ databases">
        <title>A transcriptomic atlas of mushroom development highlights an independent origin of complex multicellularity.</title>
        <authorList>
            <consortium name="DOE Joint Genome Institute"/>
            <person name="Krizsan K."/>
            <person name="Almasi E."/>
            <person name="Merenyi Z."/>
            <person name="Sahu N."/>
            <person name="Viragh M."/>
            <person name="Koszo T."/>
            <person name="Mondo S."/>
            <person name="Kiss B."/>
            <person name="Balint B."/>
            <person name="Kues U."/>
            <person name="Barry K."/>
            <person name="Hegedus J.C."/>
            <person name="Henrissat B."/>
            <person name="Johnson J."/>
            <person name="Lipzen A."/>
            <person name="Ohm R."/>
            <person name="Nagy I."/>
            <person name="Pangilinan J."/>
            <person name="Yan J."/>
            <person name="Xiong Y."/>
            <person name="Grigoriev I.V."/>
            <person name="Hibbett D.S."/>
            <person name="Nagy L.G."/>
        </authorList>
    </citation>
    <scope>NUCLEOTIDE SEQUENCE [LARGE SCALE GENOMIC DNA]</scope>
    <source>
        <strain evidence="2 3">SZMC22713</strain>
    </source>
</reference>
<organism evidence="2 3">
    <name type="scientific">Rickenella mellea</name>
    <dbReference type="NCBI Taxonomy" id="50990"/>
    <lineage>
        <taxon>Eukaryota</taxon>
        <taxon>Fungi</taxon>
        <taxon>Dikarya</taxon>
        <taxon>Basidiomycota</taxon>
        <taxon>Agaricomycotina</taxon>
        <taxon>Agaricomycetes</taxon>
        <taxon>Hymenochaetales</taxon>
        <taxon>Rickenellaceae</taxon>
        <taxon>Rickenella</taxon>
    </lineage>
</organism>
<gene>
    <name evidence="2" type="ORF">BD410DRAFT_438266</name>
</gene>
<dbReference type="AlphaFoldDB" id="A0A4Y7PVW7"/>
<feature type="region of interest" description="Disordered" evidence="1">
    <location>
        <begin position="96"/>
        <end position="127"/>
    </location>
</feature>
<feature type="compositionally biased region" description="Acidic residues" evidence="1">
    <location>
        <begin position="246"/>
        <end position="263"/>
    </location>
</feature>
<proteinExistence type="predicted"/>
<dbReference type="SUPFAM" id="SSF57850">
    <property type="entry name" value="RING/U-box"/>
    <property type="match status" value="1"/>
</dbReference>
<sequence>MYKPYTLAPCGHTSCYSCLVSWFRAPPPDAGPGLAPHLDSQNDSMLALSSSMLIRKKKTCPHCRGVVQVAPIESWSLKSILGSLGASGLLQDVIRPSEDRGPAESSGSGAPEGGPWHGIFRKTNDQPSHGRWGDLAWLLDGDDDDDDVGWGVGEYEPHHAPVGDNGIVDEEDGVRRCSNCLHEIWGTVCSSCGLIYPDLSGDGGEDDLSDYSVGSFEDDPDRQEFVFDHIRRMAARYRPGVGSDDAMADGGDDESYEGSFIDDGDGRLDGIVQEPSDHDRPILLDDDDDNSEVFSPLRPTSRSTRRTRLAPTSSEDEDEDEVTSHTRFISRHSESSDSDSASRSSESTSSDENPIVRRPSTRTRRIVDSGDDDSDSDNVSDRSL</sequence>
<dbReference type="Proteomes" id="UP000294933">
    <property type="component" value="Unassembled WGS sequence"/>
</dbReference>
<dbReference type="EMBL" id="ML170196">
    <property type="protein sequence ID" value="TDL19533.1"/>
    <property type="molecule type" value="Genomic_DNA"/>
</dbReference>
<evidence type="ECO:0000256" key="1">
    <source>
        <dbReference type="SAM" id="MobiDB-lite"/>
    </source>
</evidence>
<feature type="region of interest" description="Disordered" evidence="1">
    <location>
        <begin position="240"/>
        <end position="384"/>
    </location>
</feature>
<feature type="compositionally biased region" description="Acidic residues" evidence="1">
    <location>
        <begin position="369"/>
        <end position="378"/>
    </location>
</feature>
<protein>
    <recommendedName>
        <fullName evidence="4">RING-type domain-containing protein</fullName>
    </recommendedName>
</protein>